<dbReference type="Proteomes" id="UP001153292">
    <property type="component" value="Chromosome 9"/>
</dbReference>
<dbReference type="Pfam" id="PF15868">
    <property type="entry name" value="MBF2"/>
    <property type="match status" value="1"/>
</dbReference>
<accession>A0ABN8BIJ6</accession>
<dbReference type="EMBL" id="OU963902">
    <property type="protein sequence ID" value="CAH0407956.1"/>
    <property type="molecule type" value="Genomic_DNA"/>
</dbReference>
<evidence type="ECO:0000313" key="2">
    <source>
        <dbReference type="EMBL" id="CAH0407956.1"/>
    </source>
</evidence>
<feature type="signal peptide" evidence="1">
    <location>
        <begin position="1"/>
        <end position="20"/>
    </location>
</feature>
<keyword evidence="3" id="KW-1185">Reference proteome</keyword>
<evidence type="ECO:0000256" key="1">
    <source>
        <dbReference type="SAM" id="SignalP"/>
    </source>
</evidence>
<proteinExistence type="predicted"/>
<dbReference type="PANTHER" id="PTHR37685:SF1">
    <property type="entry name" value="GEO11136P1-RELATED"/>
    <property type="match status" value="1"/>
</dbReference>
<name>A0ABN8BIJ6_CHISP</name>
<evidence type="ECO:0008006" key="4">
    <source>
        <dbReference type="Google" id="ProtNLM"/>
    </source>
</evidence>
<sequence length="112" mass="11999">MGAFSYTVFFFAVLCVAVNSDDLQVGTSVNGVLVHVEAVKLSSIPLKVRTKNVFYNDNSTIPKVIKGISAIDLDRSKAKATITSGGVGATFANIRLKSQRGDGLNYQIQIFA</sequence>
<dbReference type="InterPro" id="IPR031734">
    <property type="entry name" value="MBF2"/>
</dbReference>
<gene>
    <name evidence="2" type="ORF">CHILSU_LOCUS11359</name>
</gene>
<evidence type="ECO:0000313" key="3">
    <source>
        <dbReference type="Proteomes" id="UP001153292"/>
    </source>
</evidence>
<keyword evidence="1" id="KW-0732">Signal</keyword>
<feature type="chain" id="PRO_5045983262" description="Salivary secreted peptide" evidence="1">
    <location>
        <begin position="21"/>
        <end position="112"/>
    </location>
</feature>
<dbReference type="PANTHER" id="PTHR37685">
    <property type="entry name" value="GEO11136P1-RELATED"/>
    <property type="match status" value="1"/>
</dbReference>
<protein>
    <recommendedName>
        <fullName evidence="4">Salivary secreted peptide</fullName>
    </recommendedName>
</protein>
<reference evidence="2" key="1">
    <citation type="submission" date="2021-12" db="EMBL/GenBank/DDBJ databases">
        <authorList>
            <person name="King R."/>
        </authorList>
    </citation>
    <scope>NUCLEOTIDE SEQUENCE</scope>
</reference>
<organism evidence="2 3">
    <name type="scientific">Chilo suppressalis</name>
    <name type="common">Asiatic rice borer moth</name>
    <dbReference type="NCBI Taxonomy" id="168631"/>
    <lineage>
        <taxon>Eukaryota</taxon>
        <taxon>Metazoa</taxon>
        <taxon>Ecdysozoa</taxon>
        <taxon>Arthropoda</taxon>
        <taxon>Hexapoda</taxon>
        <taxon>Insecta</taxon>
        <taxon>Pterygota</taxon>
        <taxon>Neoptera</taxon>
        <taxon>Endopterygota</taxon>
        <taxon>Lepidoptera</taxon>
        <taxon>Glossata</taxon>
        <taxon>Ditrysia</taxon>
        <taxon>Pyraloidea</taxon>
        <taxon>Crambidae</taxon>
        <taxon>Crambinae</taxon>
        <taxon>Chilo</taxon>
    </lineage>
</organism>